<dbReference type="InterPro" id="IPR003175">
    <property type="entry name" value="CDI_dom"/>
</dbReference>
<feature type="domain" description="Cyclin-dependent kinase inhibitor" evidence="17">
    <location>
        <begin position="32"/>
        <end position="79"/>
    </location>
</feature>
<dbReference type="InterPro" id="IPR044898">
    <property type="entry name" value="CDI_dom_sf"/>
</dbReference>
<evidence type="ECO:0000256" key="3">
    <source>
        <dbReference type="ARBA" id="ARBA00004496"/>
    </source>
</evidence>
<evidence type="ECO:0000256" key="10">
    <source>
        <dbReference type="ARBA" id="ARBA00023013"/>
    </source>
</evidence>
<comment type="subcellular location">
    <subcellularLocation>
        <location evidence="3">Cytoplasm</location>
    </subcellularLocation>
    <subcellularLocation>
        <location evidence="2">Endosome</location>
    </subcellularLocation>
    <subcellularLocation>
        <location evidence="1">Nucleus</location>
    </subcellularLocation>
</comment>
<evidence type="ECO:0000256" key="13">
    <source>
        <dbReference type="ARBA" id="ARBA00031903"/>
    </source>
</evidence>
<evidence type="ECO:0000256" key="4">
    <source>
        <dbReference type="ARBA" id="ARBA00006726"/>
    </source>
</evidence>
<comment type="function">
    <text evidence="15">Important regulator of cell cycle progression. Inhibits the kinase activity of CDK2 bound to cyclin A, but has little inhibitory activity on CDK2 bound to SPDYA. Involved in G1 arrest. Potent inhibitor of cyclin E- and cyclin A-CDK2 complexes. Forms a complex with cyclin type D-CDK4 complexes and is involved in the assembly, stability, and modulation of CCND1-CDK4 complex activation. Acts either as an inhibitor or an activator of cyclin type D-CDK4 complexes depending on its phosphorylation state and/or stoichometry.</text>
</comment>
<evidence type="ECO:0000313" key="18">
    <source>
        <dbReference type="Ensembl" id="ENSENLP00000044518.1"/>
    </source>
</evidence>
<sequence length="139" mass="16056">MSDVRLSNASPTLERGVDARQQDNLRPPVRRNLFGRPDPAEIQRNLDAVVREDVQVLRERYNFDPVSDRPLSPLNYEWQEDRDAPEFYRRPPHVNQPPQRDGDLADRTPQQDAAEEASGRRSGQERQSSRKRRLGPSGD</sequence>
<dbReference type="GO" id="GO:0045930">
    <property type="term" value="P:negative regulation of mitotic cell cycle"/>
    <property type="evidence" value="ECO:0007669"/>
    <property type="project" value="TreeGrafter"/>
</dbReference>
<name>A0A665WKJ1_ECHNA</name>
<accession>A0A665WKJ1</accession>
<feature type="compositionally biased region" description="Basic residues" evidence="16">
    <location>
        <begin position="129"/>
        <end position="139"/>
    </location>
</feature>
<feature type="region of interest" description="Disordered" evidence="16">
    <location>
        <begin position="60"/>
        <end position="139"/>
    </location>
</feature>
<evidence type="ECO:0000256" key="11">
    <source>
        <dbReference type="ARBA" id="ARBA00023242"/>
    </source>
</evidence>
<dbReference type="AlphaFoldDB" id="A0A665WKJ1"/>
<evidence type="ECO:0000259" key="17">
    <source>
        <dbReference type="Pfam" id="PF02234"/>
    </source>
</evidence>
<organism evidence="18 19">
    <name type="scientific">Echeneis naucrates</name>
    <name type="common">Live sharksucker</name>
    <dbReference type="NCBI Taxonomy" id="173247"/>
    <lineage>
        <taxon>Eukaryota</taxon>
        <taxon>Metazoa</taxon>
        <taxon>Chordata</taxon>
        <taxon>Craniata</taxon>
        <taxon>Vertebrata</taxon>
        <taxon>Euteleostomi</taxon>
        <taxon>Actinopterygii</taxon>
        <taxon>Neopterygii</taxon>
        <taxon>Teleostei</taxon>
        <taxon>Neoteleostei</taxon>
        <taxon>Acanthomorphata</taxon>
        <taxon>Carangaria</taxon>
        <taxon>Carangiformes</taxon>
        <taxon>Echeneidae</taxon>
        <taxon>Echeneis</taxon>
    </lineage>
</organism>
<evidence type="ECO:0000256" key="15">
    <source>
        <dbReference type="ARBA" id="ARBA00045727"/>
    </source>
</evidence>
<dbReference type="GO" id="GO:0005768">
    <property type="term" value="C:endosome"/>
    <property type="evidence" value="ECO:0007669"/>
    <property type="project" value="UniProtKB-SubCell"/>
</dbReference>
<proteinExistence type="inferred from homology"/>
<evidence type="ECO:0000256" key="12">
    <source>
        <dbReference type="ARBA" id="ARBA00023306"/>
    </source>
</evidence>
<dbReference type="Pfam" id="PF02234">
    <property type="entry name" value="CDI"/>
    <property type="match status" value="1"/>
</dbReference>
<feature type="compositionally biased region" description="Basic and acidic residues" evidence="16">
    <location>
        <begin position="117"/>
        <end position="128"/>
    </location>
</feature>
<evidence type="ECO:0000256" key="9">
    <source>
        <dbReference type="ARBA" id="ARBA00022843"/>
    </source>
</evidence>
<dbReference type="PANTHER" id="PTHR10265:SF9">
    <property type="entry name" value="CYCLIN-DEPENDENT KINASE INHIBITOR 1B"/>
    <property type="match status" value="1"/>
</dbReference>
<evidence type="ECO:0000313" key="19">
    <source>
        <dbReference type="Proteomes" id="UP000472264"/>
    </source>
</evidence>
<evidence type="ECO:0000256" key="5">
    <source>
        <dbReference type="ARBA" id="ARBA00014547"/>
    </source>
</evidence>
<reference evidence="18" key="1">
    <citation type="submission" date="2021-04" db="EMBL/GenBank/DDBJ databases">
        <authorList>
            <consortium name="Wellcome Sanger Institute Data Sharing"/>
        </authorList>
    </citation>
    <scope>NUCLEOTIDE SEQUENCE [LARGE SCALE GENOMIC DNA]</scope>
</reference>
<dbReference type="GO" id="GO:0008285">
    <property type="term" value="P:negative regulation of cell population proliferation"/>
    <property type="evidence" value="ECO:0007669"/>
    <property type="project" value="TreeGrafter"/>
</dbReference>
<keyword evidence="7" id="KW-0597">Phosphoprotein</keyword>
<evidence type="ECO:0000256" key="16">
    <source>
        <dbReference type="SAM" id="MobiDB-lite"/>
    </source>
</evidence>
<reference evidence="18" key="2">
    <citation type="submission" date="2025-08" db="UniProtKB">
        <authorList>
            <consortium name="Ensembl"/>
        </authorList>
    </citation>
    <scope>IDENTIFICATION</scope>
</reference>
<dbReference type="InParanoid" id="A0A665WKJ1"/>
<evidence type="ECO:0000256" key="7">
    <source>
        <dbReference type="ARBA" id="ARBA00022553"/>
    </source>
</evidence>
<keyword evidence="11" id="KW-0539">Nucleus</keyword>
<protein>
    <recommendedName>
        <fullName evidence="5">Cyclin-dependent kinase inhibitor 1B</fullName>
    </recommendedName>
    <alternativeName>
        <fullName evidence="14">Cyclin-dependent kinase inhibitor p27</fullName>
    </alternativeName>
    <alternativeName>
        <fullName evidence="13">p27Kip1</fullName>
    </alternativeName>
</protein>
<evidence type="ECO:0000256" key="6">
    <source>
        <dbReference type="ARBA" id="ARBA00022490"/>
    </source>
</evidence>
<dbReference type="OMA" id="EDAPEFY"/>
<reference evidence="18" key="3">
    <citation type="submission" date="2025-09" db="UniProtKB">
        <authorList>
            <consortium name="Ensembl"/>
        </authorList>
    </citation>
    <scope>IDENTIFICATION</scope>
</reference>
<keyword evidence="19" id="KW-1185">Reference proteome</keyword>
<dbReference type="GO" id="GO:0000082">
    <property type="term" value="P:G1/S transition of mitotic cell cycle"/>
    <property type="evidence" value="ECO:0007669"/>
    <property type="project" value="TreeGrafter"/>
</dbReference>
<feature type="compositionally biased region" description="Basic and acidic residues" evidence="16">
    <location>
        <begin position="79"/>
        <end position="89"/>
    </location>
</feature>
<keyword evidence="9" id="KW-0832">Ubl conjugation</keyword>
<keyword evidence="8" id="KW-0967">Endosome</keyword>
<evidence type="ECO:0000256" key="2">
    <source>
        <dbReference type="ARBA" id="ARBA00004177"/>
    </source>
</evidence>
<dbReference type="GO" id="GO:0004861">
    <property type="term" value="F:cyclin-dependent protein serine/threonine kinase inhibitor activity"/>
    <property type="evidence" value="ECO:0007669"/>
    <property type="project" value="InterPro"/>
</dbReference>
<dbReference type="Ensembl" id="ENSENLT00000045628.1">
    <property type="protein sequence ID" value="ENSENLP00000044518.1"/>
    <property type="gene ID" value="ENSENLG00000018958.1"/>
</dbReference>
<comment type="similarity">
    <text evidence="4">Belongs to the CDI family.</text>
</comment>
<dbReference type="GO" id="GO:0051087">
    <property type="term" value="F:protein-folding chaperone binding"/>
    <property type="evidence" value="ECO:0007669"/>
    <property type="project" value="TreeGrafter"/>
</dbReference>
<keyword evidence="6" id="KW-0963">Cytoplasm</keyword>
<dbReference type="PANTHER" id="PTHR10265">
    <property type="entry name" value="CYCLIN-DEPENDENT KINASE INHIBITOR 1"/>
    <property type="match status" value="1"/>
</dbReference>
<feature type="compositionally biased region" description="Polar residues" evidence="16">
    <location>
        <begin position="1"/>
        <end position="11"/>
    </location>
</feature>
<dbReference type="GO" id="GO:0005634">
    <property type="term" value="C:nucleus"/>
    <property type="evidence" value="ECO:0007669"/>
    <property type="project" value="UniProtKB-SubCell"/>
</dbReference>
<dbReference type="Proteomes" id="UP000472264">
    <property type="component" value="Chromosome 23"/>
</dbReference>
<keyword evidence="12" id="KW-0131">Cell cycle</keyword>
<feature type="region of interest" description="Disordered" evidence="16">
    <location>
        <begin position="1"/>
        <end position="39"/>
    </location>
</feature>
<evidence type="ECO:0000256" key="14">
    <source>
        <dbReference type="ARBA" id="ARBA00031925"/>
    </source>
</evidence>
<evidence type="ECO:0000256" key="8">
    <source>
        <dbReference type="ARBA" id="ARBA00022753"/>
    </source>
</evidence>
<dbReference type="Gene3D" id="4.10.365.10">
    <property type="entry name" value="p27"/>
    <property type="match status" value="1"/>
</dbReference>
<evidence type="ECO:0000256" key="1">
    <source>
        <dbReference type="ARBA" id="ARBA00004123"/>
    </source>
</evidence>
<keyword evidence="10" id="KW-0649">Protein kinase inhibitor</keyword>